<keyword evidence="3" id="KW-1185">Reference proteome</keyword>
<dbReference type="Gene3D" id="3.40.50.1110">
    <property type="entry name" value="SGNH hydrolase"/>
    <property type="match status" value="1"/>
</dbReference>
<dbReference type="AlphaFoldDB" id="A0A934RYD8"/>
<name>A0A934RYD8_9BACT</name>
<evidence type="ECO:0000259" key="1">
    <source>
        <dbReference type="Pfam" id="PF13472"/>
    </source>
</evidence>
<comment type="caution">
    <text evidence="2">The sequence shown here is derived from an EMBL/GenBank/DDBJ whole genome shotgun (WGS) entry which is preliminary data.</text>
</comment>
<proteinExistence type="predicted"/>
<dbReference type="InterPro" id="IPR036514">
    <property type="entry name" value="SGNH_hydro_sf"/>
</dbReference>
<dbReference type="Proteomes" id="UP000617628">
    <property type="component" value="Unassembled WGS sequence"/>
</dbReference>
<dbReference type="RefSeq" id="WP_200354346.1">
    <property type="nucleotide sequence ID" value="NZ_JAENIL010000006.1"/>
</dbReference>
<accession>A0A934RYD8</accession>
<protein>
    <recommendedName>
        <fullName evidence="1">SGNH hydrolase-type esterase domain-containing protein</fullName>
    </recommendedName>
</protein>
<reference evidence="2" key="1">
    <citation type="submission" date="2021-01" db="EMBL/GenBank/DDBJ databases">
        <title>Modified the classification status of verrucomicrobia.</title>
        <authorList>
            <person name="Feng X."/>
        </authorList>
    </citation>
    <scope>NUCLEOTIDE SEQUENCE</scope>
    <source>
        <strain evidence="2">KCTC 13126</strain>
    </source>
</reference>
<sequence length="238" mass="27300">MNLRADGMNLEVHQRWQICLWVVVCLFVFTEMRGQTDPSRFEADIVAFEERDQEAFPAKGGALFVGSSSIRKWTTLEADFAGYPVVNRGFGGAQFSDVMYFFDRVVLVYEPRVIFIYAGSHDLRRSDGGPKAVLEKFIEFESRVHAVLPNCLVCFISMKPSIQKWDTIGLDREANRLVRNYTDSTTGTAYVDIWTPMIEEGEPPPEHFFLPDLNHPSEEGYRVWAEAIRPVLEEVFCR</sequence>
<dbReference type="SUPFAM" id="SSF52266">
    <property type="entry name" value="SGNH hydrolase"/>
    <property type="match status" value="1"/>
</dbReference>
<evidence type="ECO:0000313" key="3">
    <source>
        <dbReference type="Proteomes" id="UP000617628"/>
    </source>
</evidence>
<dbReference type="EMBL" id="JAENIL010000006">
    <property type="protein sequence ID" value="MBK1876129.1"/>
    <property type="molecule type" value="Genomic_DNA"/>
</dbReference>
<gene>
    <name evidence="2" type="ORF">JIN87_04570</name>
</gene>
<organism evidence="2 3">
    <name type="scientific">Pelagicoccus mobilis</name>
    <dbReference type="NCBI Taxonomy" id="415221"/>
    <lineage>
        <taxon>Bacteria</taxon>
        <taxon>Pseudomonadati</taxon>
        <taxon>Verrucomicrobiota</taxon>
        <taxon>Opitutia</taxon>
        <taxon>Puniceicoccales</taxon>
        <taxon>Pelagicoccaceae</taxon>
        <taxon>Pelagicoccus</taxon>
    </lineage>
</organism>
<feature type="domain" description="SGNH hydrolase-type esterase" evidence="1">
    <location>
        <begin position="76"/>
        <end position="223"/>
    </location>
</feature>
<dbReference type="InterPro" id="IPR013830">
    <property type="entry name" value="SGNH_hydro"/>
</dbReference>
<dbReference type="Pfam" id="PF13472">
    <property type="entry name" value="Lipase_GDSL_2"/>
    <property type="match status" value="1"/>
</dbReference>
<evidence type="ECO:0000313" key="2">
    <source>
        <dbReference type="EMBL" id="MBK1876129.1"/>
    </source>
</evidence>
<dbReference type="GO" id="GO:0016788">
    <property type="term" value="F:hydrolase activity, acting on ester bonds"/>
    <property type="evidence" value="ECO:0007669"/>
    <property type="project" value="UniProtKB-ARBA"/>
</dbReference>